<comment type="caution">
    <text evidence="2">The sequence shown here is derived from an EMBL/GenBank/DDBJ whole genome shotgun (WGS) entry which is preliminary data.</text>
</comment>
<dbReference type="GO" id="GO:0003677">
    <property type="term" value="F:DNA binding"/>
    <property type="evidence" value="ECO:0007669"/>
    <property type="project" value="InterPro"/>
</dbReference>
<dbReference type="GO" id="GO:0030527">
    <property type="term" value="F:structural constituent of chromatin"/>
    <property type="evidence" value="ECO:0007669"/>
    <property type="project" value="InterPro"/>
</dbReference>
<gene>
    <name evidence="2" type="ORF">Syun_024088</name>
</gene>
<evidence type="ECO:0000259" key="1">
    <source>
        <dbReference type="Pfam" id="PF16211"/>
    </source>
</evidence>
<dbReference type="Pfam" id="PF16211">
    <property type="entry name" value="Histone_H2A_C"/>
    <property type="match status" value="1"/>
</dbReference>
<sequence>MRDNKKTRVVPRHIQIGGEERRGARQVARRAMTIASGGVMPNIHNLLLCLRKLVVVLPIDIHVNFTCGGFSTMAITKMESFGIGRGSWLVGVLYEVKNGTETECVPSLKTSSLIGSETENGFRF</sequence>
<dbReference type="PRINTS" id="PR00620">
    <property type="entry name" value="HISTONEH2A"/>
</dbReference>
<feature type="domain" description="Histone H2A C-terminal" evidence="1">
    <location>
        <begin position="33"/>
        <end position="48"/>
    </location>
</feature>
<dbReference type="InterPro" id="IPR009072">
    <property type="entry name" value="Histone-fold"/>
</dbReference>
<proteinExistence type="predicted"/>
<dbReference type="InterPro" id="IPR002119">
    <property type="entry name" value="Histone_H2A"/>
</dbReference>
<organism evidence="2 3">
    <name type="scientific">Stephania yunnanensis</name>
    <dbReference type="NCBI Taxonomy" id="152371"/>
    <lineage>
        <taxon>Eukaryota</taxon>
        <taxon>Viridiplantae</taxon>
        <taxon>Streptophyta</taxon>
        <taxon>Embryophyta</taxon>
        <taxon>Tracheophyta</taxon>
        <taxon>Spermatophyta</taxon>
        <taxon>Magnoliopsida</taxon>
        <taxon>Ranunculales</taxon>
        <taxon>Menispermaceae</taxon>
        <taxon>Menispermoideae</taxon>
        <taxon>Cissampelideae</taxon>
        <taxon>Stephania</taxon>
    </lineage>
</organism>
<evidence type="ECO:0000313" key="2">
    <source>
        <dbReference type="EMBL" id="KAK9108077.1"/>
    </source>
</evidence>
<dbReference type="Proteomes" id="UP001420932">
    <property type="component" value="Unassembled WGS sequence"/>
</dbReference>
<dbReference type="GO" id="GO:0046982">
    <property type="term" value="F:protein heterodimerization activity"/>
    <property type="evidence" value="ECO:0007669"/>
    <property type="project" value="InterPro"/>
</dbReference>
<reference evidence="2 3" key="1">
    <citation type="submission" date="2024-01" db="EMBL/GenBank/DDBJ databases">
        <title>Genome assemblies of Stephania.</title>
        <authorList>
            <person name="Yang L."/>
        </authorList>
    </citation>
    <scope>NUCLEOTIDE SEQUENCE [LARGE SCALE GENOMIC DNA]</scope>
    <source>
        <strain evidence="2">YNDBR</strain>
        <tissue evidence="2">Leaf</tissue>
    </source>
</reference>
<dbReference type="InterPro" id="IPR032454">
    <property type="entry name" value="Histone_H2A_C"/>
</dbReference>
<name>A0AAP0FKR2_9MAGN</name>
<protein>
    <recommendedName>
        <fullName evidence="1">Histone H2A C-terminal domain-containing protein</fullName>
    </recommendedName>
</protein>
<dbReference type="Gene3D" id="1.10.20.10">
    <property type="entry name" value="Histone, subunit A"/>
    <property type="match status" value="1"/>
</dbReference>
<dbReference type="GO" id="GO:0000786">
    <property type="term" value="C:nucleosome"/>
    <property type="evidence" value="ECO:0007669"/>
    <property type="project" value="InterPro"/>
</dbReference>
<dbReference type="AlphaFoldDB" id="A0AAP0FKR2"/>
<dbReference type="EMBL" id="JBBNAF010000010">
    <property type="protein sequence ID" value="KAK9108077.1"/>
    <property type="molecule type" value="Genomic_DNA"/>
</dbReference>
<accession>A0AAP0FKR2</accession>
<keyword evidence="3" id="KW-1185">Reference proteome</keyword>
<evidence type="ECO:0000313" key="3">
    <source>
        <dbReference type="Proteomes" id="UP001420932"/>
    </source>
</evidence>